<comment type="caution">
    <text evidence="1">The sequence shown here is derived from an EMBL/GenBank/DDBJ whole genome shotgun (WGS) entry which is preliminary data.</text>
</comment>
<evidence type="ECO:0000313" key="2">
    <source>
        <dbReference type="Proteomes" id="UP000075604"/>
    </source>
</evidence>
<sequence>MHVIAITASSGTEQLQPGSVYGYQLSFTPLAGEADSAASGDLLTPGVLAGSSDDAARLLLYTDVATDAPTLPSFALAPVDMNDFRMFHGSCRKLHGESKDALAILDNIIADALKPGAKDPRPHLLMMSGDQIYADDVADALLFLLMDAADTLLDGREVLPGVKEDDDLRPACRAKVAERMKLTSMVKNKPEHAKSHLLRLGEYYSMYLFAWSDVLWPTRSLNDHTAVFPEYAEIAPPSIIIAHSRLCLSPSLWACWLMARRSSQHNSPSWRVLARRTHPGDAGPLAAAPRIPFIHRKFS</sequence>
<organism evidence="1 2">
    <name type="scientific">Sorangium cellulosum</name>
    <name type="common">Polyangium cellulosum</name>
    <dbReference type="NCBI Taxonomy" id="56"/>
    <lineage>
        <taxon>Bacteria</taxon>
        <taxon>Pseudomonadati</taxon>
        <taxon>Myxococcota</taxon>
        <taxon>Polyangia</taxon>
        <taxon>Polyangiales</taxon>
        <taxon>Polyangiaceae</taxon>
        <taxon>Sorangium</taxon>
    </lineage>
</organism>
<dbReference type="Proteomes" id="UP000075604">
    <property type="component" value="Unassembled WGS sequence"/>
</dbReference>
<evidence type="ECO:0000313" key="1">
    <source>
        <dbReference type="EMBL" id="KYF48723.1"/>
    </source>
</evidence>
<proteinExistence type="predicted"/>
<dbReference type="AlphaFoldDB" id="A0A150P179"/>
<name>A0A150P179_SORCE</name>
<accession>A0A150P179</accession>
<protein>
    <submittedName>
        <fullName evidence="1">Uncharacterized protein</fullName>
    </submittedName>
</protein>
<dbReference type="EMBL" id="JELX01004352">
    <property type="protein sequence ID" value="KYF48723.1"/>
    <property type="molecule type" value="Genomic_DNA"/>
</dbReference>
<gene>
    <name evidence="1" type="ORF">BE04_04680</name>
</gene>
<reference evidence="1 2" key="1">
    <citation type="submission" date="2014-02" db="EMBL/GenBank/DDBJ databases">
        <title>The small core and large imbalanced accessory genome model reveals a collaborative survival strategy of Sorangium cellulosum strains in nature.</title>
        <authorList>
            <person name="Han K."/>
            <person name="Peng R."/>
            <person name="Blom J."/>
            <person name="Li Y.-Z."/>
        </authorList>
    </citation>
    <scope>NUCLEOTIDE SEQUENCE [LARGE SCALE GENOMIC DNA]</scope>
    <source>
        <strain evidence="1 2">So0157-18</strain>
    </source>
</reference>